<gene>
    <name evidence="4" type="primary">hspA</name>
    <name evidence="4" type="ORF">Spa11_06140</name>
</gene>
<dbReference type="RefSeq" id="WP_145107286.1">
    <property type="nucleotide sequence ID" value="NZ_CP036349.1"/>
</dbReference>
<dbReference type="KEGG" id="bmei:Spa11_06140"/>
<dbReference type="InterPro" id="IPR008978">
    <property type="entry name" value="HSP20-like_chaperone"/>
</dbReference>
<dbReference type="Pfam" id="PF00011">
    <property type="entry name" value="HSP20"/>
    <property type="match status" value="1"/>
</dbReference>
<dbReference type="Proteomes" id="UP000316426">
    <property type="component" value="Chromosome"/>
</dbReference>
<dbReference type="PANTHER" id="PTHR11527">
    <property type="entry name" value="HEAT-SHOCK PROTEIN 20 FAMILY MEMBER"/>
    <property type="match status" value="1"/>
</dbReference>
<dbReference type="EMBL" id="CP036349">
    <property type="protein sequence ID" value="QDV72438.1"/>
    <property type="molecule type" value="Genomic_DNA"/>
</dbReference>
<evidence type="ECO:0000256" key="1">
    <source>
        <dbReference type="PROSITE-ProRule" id="PRU00285"/>
    </source>
</evidence>
<evidence type="ECO:0000256" key="2">
    <source>
        <dbReference type="RuleBase" id="RU003616"/>
    </source>
</evidence>
<dbReference type="CDD" id="cd06464">
    <property type="entry name" value="ACD_sHsps-like"/>
    <property type="match status" value="1"/>
</dbReference>
<dbReference type="Gene3D" id="2.60.40.790">
    <property type="match status" value="1"/>
</dbReference>
<keyword evidence="5" id="KW-1185">Reference proteome</keyword>
<dbReference type="PROSITE" id="PS01031">
    <property type="entry name" value="SHSP"/>
    <property type="match status" value="1"/>
</dbReference>
<evidence type="ECO:0000313" key="5">
    <source>
        <dbReference type="Proteomes" id="UP000316426"/>
    </source>
</evidence>
<organism evidence="4 5">
    <name type="scientific">Botrimarina mediterranea</name>
    <dbReference type="NCBI Taxonomy" id="2528022"/>
    <lineage>
        <taxon>Bacteria</taxon>
        <taxon>Pseudomonadati</taxon>
        <taxon>Planctomycetota</taxon>
        <taxon>Planctomycetia</taxon>
        <taxon>Pirellulales</taxon>
        <taxon>Lacipirellulaceae</taxon>
        <taxon>Botrimarina</taxon>
    </lineage>
</organism>
<proteinExistence type="inferred from homology"/>
<evidence type="ECO:0000313" key="4">
    <source>
        <dbReference type="EMBL" id="QDV72438.1"/>
    </source>
</evidence>
<name>A0A518K3R6_9BACT</name>
<protein>
    <submittedName>
        <fullName evidence="4">Spore protein SP21</fullName>
    </submittedName>
</protein>
<feature type="domain" description="SHSP" evidence="3">
    <location>
        <begin position="37"/>
        <end position="147"/>
    </location>
</feature>
<dbReference type="InterPro" id="IPR031107">
    <property type="entry name" value="Small_HSP"/>
</dbReference>
<dbReference type="AlphaFoldDB" id="A0A518K3R6"/>
<dbReference type="InterPro" id="IPR002068">
    <property type="entry name" value="A-crystallin/Hsp20_dom"/>
</dbReference>
<sequence length="147" mass="16145">MTKSSHTNRLNQLLPASLAEVDSVLNHLFTGPVTSAVTRAAWTAPASLWEANDRLHVALDVPGINQDAIEVTVENGQLTVTVERNAGEEPPTYLYNERRFGKVTRSLDLPDTVDPESIEAELKNGVLHVSVAKRPETQPRKIEVRVG</sequence>
<comment type="similarity">
    <text evidence="1 2">Belongs to the small heat shock protein (HSP20) family.</text>
</comment>
<reference evidence="4 5" key="1">
    <citation type="submission" date="2019-02" db="EMBL/GenBank/DDBJ databases">
        <title>Deep-cultivation of Planctomycetes and their phenomic and genomic characterization uncovers novel biology.</title>
        <authorList>
            <person name="Wiegand S."/>
            <person name="Jogler M."/>
            <person name="Boedeker C."/>
            <person name="Pinto D."/>
            <person name="Vollmers J."/>
            <person name="Rivas-Marin E."/>
            <person name="Kohn T."/>
            <person name="Peeters S.H."/>
            <person name="Heuer A."/>
            <person name="Rast P."/>
            <person name="Oberbeckmann S."/>
            <person name="Bunk B."/>
            <person name="Jeske O."/>
            <person name="Meyerdierks A."/>
            <person name="Storesund J.E."/>
            <person name="Kallscheuer N."/>
            <person name="Luecker S."/>
            <person name="Lage O.M."/>
            <person name="Pohl T."/>
            <person name="Merkel B.J."/>
            <person name="Hornburger P."/>
            <person name="Mueller R.-W."/>
            <person name="Bruemmer F."/>
            <person name="Labrenz M."/>
            <person name="Spormann A.M."/>
            <person name="Op den Camp H."/>
            <person name="Overmann J."/>
            <person name="Amann R."/>
            <person name="Jetten M.S.M."/>
            <person name="Mascher T."/>
            <person name="Medema M.H."/>
            <person name="Devos D.P."/>
            <person name="Kaster A.-K."/>
            <person name="Ovreas L."/>
            <person name="Rohde M."/>
            <person name="Galperin M.Y."/>
            <person name="Jogler C."/>
        </authorList>
    </citation>
    <scope>NUCLEOTIDE SEQUENCE [LARGE SCALE GENOMIC DNA]</scope>
    <source>
        <strain evidence="4 5">Spa11</strain>
    </source>
</reference>
<accession>A0A518K3R6</accession>
<dbReference type="SUPFAM" id="SSF49764">
    <property type="entry name" value="HSP20-like chaperones"/>
    <property type="match status" value="1"/>
</dbReference>
<evidence type="ECO:0000259" key="3">
    <source>
        <dbReference type="PROSITE" id="PS01031"/>
    </source>
</evidence>